<dbReference type="CTD" id="23177"/>
<name>A0A087X7E4_POEFO</name>
<protein>
    <submittedName>
        <fullName evidence="2">Centrosomal protein 68</fullName>
    </submittedName>
</protein>
<sequence>MHLSTLKRSNAFLAAQDGGREEAEATVNGEHHKSVTIAPKTHYMTDRHYVQRKPLFTEEHRVSILKKLPEMEEPSGLTMKQWVNPPQTHGLSLRDLSLPTASGEKPSSTSIVPERCHREPPSGLTFHGRSAQRSFSSSILEVQSINPPLRPQLTSTVLNPTYMPRSRHPRISQAHLRSKEGSGVEGTKTSSSAVNSECWYQVDYWACAIPKALPPSPDRKSAAWNPNKEYEALLDYTYPLRPGHVSREWNSTELQEDYLLRTEPNMKDSGIELDHLCSSASLSGFEPSESGGGRSRDRSGSPDPQVFLASSDVPPCSTPLSIANLTSLSVDSLDCTRDRAGSDQSRNGDDYQHHAEAASSSAAFIRSANVLPRSRWVGGEVDEEFWPLPEQLKELQQLSRQVREVAAQISPPATAPCASLDRDTTSTLPSITSSQKTPETAKDKQDGCEGTQHCAAETAASGGRRSEALRSSGGVRGQLSVTGVRERLLKQLCDGQEQSDSLIEHIQLFCSQLELLIQQLYGLSQSMERIAAPAGDFVSVKSSLADYQSFQKELSSHQPLTSCVLRAGQHLLSCINSTSPFLKDTLLLIEKQTGALQNHSDHVFSSILSAMDSLALPTHHSPTQLREEKNSAGT</sequence>
<feature type="region of interest" description="Disordered" evidence="1">
    <location>
        <begin position="413"/>
        <end position="450"/>
    </location>
</feature>
<feature type="region of interest" description="Disordered" evidence="1">
    <location>
        <begin position="80"/>
        <end position="129"/>
    </location>
</feature>
<evidence type="ECO:0000256" key="1">
    <source>
        <dbReference type="SAM" id="MobiDB-lite"/>
    </source>
</evidence>
<feature type="region of interest" description="Disordered" evidence="1">
    <location>
        <begin position="283"/>
        <end position="312"/>
    </location>
</feature>
<feature type="region of interest" description="Disordered" evidence="1">
    <location>
        <begin position="160"/>
        <end position="190"/>
    </location>
</feature>
<dbReference type="Proteomes" id="UP000028760">
    <property type="component" value="Unassembled WGS sequence"/>
</dbReference>
<dbReference type="GeneTree" id="ENSGT00810000125473"/>
<feature type="region of interest" description="Disordered" evidence="1">
    <location>
        <begin position="337"/>
        <end position="359"/>
    </location>
</feature>
<dbReference type="EMBL" id="AYCK01018516">
    <property type="status" value="NOT_ANNOTATED_CDS"/>
    <property type="molecule type" value="Genomic_DNA"/>
</dbReference>
<evidence type="ECO:0000313" key="3">
    <source>
        <dbReference type="Proteomes" id="UP000028760"/>
    </source>
</evidence>
<dbReference type="AlphaFoldDB" id="A0A087X7E4"/>
<proteinExistence type="predicted"/>
<dbReference type="STRING" id="48698.ENSPFOP00000001697"/>
<reference evidence="2" key="3">
    <citation type="submission" date="2025-09" db="UniProtKB">
        <authorList>
            <consortium name="Ensembl"/>
        </authorList>
    </citation>
    <scope>IDENTIFICATION</scope>
</reference>
<reference evidence="2" key="2">
    <citation type="submission" date="2025-08" db="UniProtKB">
        <authorList>
            <consortium name="Ensembl"/>
        </authorList>
    </citation>
    <scope>IDENTIFICATION</scope>
</reference>
<keyword evidence="3" id="KW-1185">Reference proteome</keyword>
<dbReference type="EMBL" id="AYCK01018515">
    <property type="status" value="NOT_ANNOTATED_CDS"/>
    <property type="molecule type" value="Genomic_DNA"/>
</dbReference>
<dbReference type="KEGG" id="pfor:103155797"/>
<dbReference type="GeneID" id="103155797"/>
<reference evidence="3" key="1">
    <citation type="submission" date="2013-10" db="EMBL/GenBank/DDBJ databases">
        <authorList>
            <person name="Schartl M."/>
            <person name="Warren W."/>
        </authorList>
    </citation>
    <scope>NUCLEOTIDE SEQUENCE [LARGE SCALE GENOMIC DNA]</scope>
    <source>
        <strain evidence="3">female</strain>
    </source>
</reference>
<feature type="compositionally biased region" description="Basic and acidic residues" evidence="1">
    <location>
        <begin position="337"/>
        <end position="356"/>
    </location>
</feature>
<dbReference type="SUPFAM" id="SSF46966">
    <property type="entry name" value="Spectrin repeat"/>
    <property type="match status" value="1"/>
</dbReference>
<dbReference type="Ensembl" id="ENSPFOT00000001700.2">
    <property type="protein sequence ID" value="ENSPFOP00000001697.2"/>
    <property type="gene ID" value="ENSPFOG00000001789.2"/>
</dbReference>
<organism evidence="2 3">
    <name type="scientific">Poecilia formosa</name>
    <name type="common">Amazon molly</name>
    <name type="synonym">Limia formosa</name>
    <dbReference type="NCBI Taxonomy" id="48698"/>
    <lineage>
        <taxon>Eukaryota</taxon>
        <taxon>Metazoa</taxon>
        <taxon>Chordata</taxon>
        <taxon>Craniata</taxon>
        <taxon>Vertebrata</taxon>
        <taxon>Euteleostomi</taxon>
        <taxon>Actinopterygii</taxon>
        <taxon>Neopterygii</taxon>
        <taxon>Teleostei</taxon>
        <taxon>Neoteleostei</taxon>
        <taxon>Acanthomorphata</taxon>
        <taxon>Ovalentaria</taxon>
        <taxon>Atherinomorphae</taxon>
        <taxon>Cyprinodontiformes</taxon>
        <taxon>Poeciliidae</taxon>
        <taxon>Poeciliinae</taxon>
        <taxon>Poecilia</taxon>
    </lineage>
</organism>
<feature type="region of interest" description="Disordered" evidence="1">
    <location>
        <begin position="1"/>
        <end position="30"/>
    </location>
</feature>
<dbReference type="RefSeq" id="XP_007577699.1">
    <property type="nucleotide sequence ID" value="XM_007577637.2"/>
</dbReference>
<feature type="compositionally biased region" description="Polar residues" evidence="1">
    <location>
        <begin position="425"/>
        <end position="438"/>
    </location>
</feature>
<evidence type="ECO:0000313" key="2">
    <source>
        <dbReference type="Ensembl" id="ENSPFOP00000001697.2"/>
    </source>
</evidence>
<feature type="compositionally biased region" description="Basic and acidic residues" evidence="1">
    <location>
        <begin position="18"/>
        <end position="30"/>
    </location>
</feature>
<dbReference type="OMA" id="EHIQLFC"/>
<accession>A0A087X7E4</accession>
<dbReference type="eggNOG" id="ENOG502RK93">
    <property type="taxonomic scope" value="Eukaryota"/>
</dbReference>